<accession>A0A5B1LY28</accession>
<organism evidence="2 3">
    <name type="scientific">Nocardioides antri</name>
    <dbReference type="NCBI Taxonomy" id="2607659"/>
    <lineage>
        <taxon>Bacteria</taxon>
        <taxon>Bacillati</taxon>
        <taxon>Actinomycetota</taxon>
        <taxon>Actinomycetes</taxon>
        <taxon>Propionibacteriales</taxon>
        <taxon>Nocardioidaceae</taxon>
        <taxon>Nocardioides</taxon>
    </lineage>
</organism>
<sequence>MPVDEVIETLTGFEEIAIEKQFGNNWQDLAGDAQTMFLRALVFVLLRRDGKNDLEAKQEVMEMTLRECKDRFLDDEEEPNPDEPVTESGKDDTQPA</sequence>
<dbReference type="AlphaFoldDB" id="A0A5B1LY28"/>
<name>A0A5B1LY28_9ACTN</name>
<dbReference type="EMBL" id="VUJW01000012">
    <property type="protein sequence ID" value="KAA1424310.1"/>
    <property type="molecule type" value="Genomic_DNA"/>
</dbReference>
<gene>
    <name evidence="2" type="ORF">F0U47_18935</name>
</gene>
<dbReference type="Proteomes" id="UP000324351">
    <property type="component" value="Unassembled WGS sequence"/>
</dbReference>
<evidence type="ECO:0000313" key="2">
    <source>
        <dbReference type="EMBL" id="KAA1424310.1"/>
    </source>
</evidence>
<feature type="compositionally biased region" description="Acidic residues" evidence="1">
    <location>
        <begin position="73"/>
        <end position="85"/>
    </location>
</feature>
<keyword evidence="3" id="KW-1185">Reference proteome</keyword>
<reference evidence="2 3" key="2">
    <citation type="submission" date="2019-09" db="EMBL/GenBank/DDBJ databases">
        <authorList>
            <person name="Jin C."/>
        </authorList>
    </citation>
    <scope>NUCLEOTIDE SEQUENCE [LARGE SCALE GENOMIC DNA]</scope>
    <source>
        <strain evidence="2 3">BN140041</strain>
    </source>
</reference>
<evidence type="ECO:0000313" key="3">
    <source>
        <dbReference type="Proteomes" id="UP000324351"/>
    </source>
</evidence>
<proteinExistence type="predicted"/>
<reference evidence="2 3" key="1">
    <citation type="submission" date="2019-09" db="EMBL/GenBank/DDBJ databases">
        <title>Nocardioides panacisoli sp. nov., isolated from the soil of a ginseng field.</title>
        <authorList>
            <person name="Cho C."/>
        </authorList>
    </citation>
    <scope>NUCLEOTIDE SEQUENCE [LARGE SCALE GENOMIC DNA]</scope>
    <source>
        <strain evidence="2 3">BN140041</strain>
    </source>
</reference>
<comment type="caution">
    <text evidence="2">The sequence shown here is derived from an EMBL/GenBank/DDBJ whole genome shotgun (WGS) entry which is preliminary data.</text>
</comment>
<evidence type="ECO:0000256" key="1">
    <source>
        <dbReference type="SAM" id="MobiDB-lite"/>
    </source>
</evidence>
<feature type="region of interest" description="Disordered" evidence="1">
    <location>
        <begin position="70"/>
        <end position="96"/>
    </location>
</feature>
<protein>
    <submittedName>
        <fullName evidence="2">Uncharacterized protein</fullName>
    </submittedName>
</protein>
<dbReference type="RefSeq" id="WP_149752041.1">
    <property type="nucleotide sequence ID" value="NZ_VUJW01000012.1"/>
</dbReference>